<evidence type="ECO:0000313" key="7">
    <source>
        <dbReference type="Proteomes" id="UP000028411"/>
    </source>
</evidence>
<comment type="similarity">
    <text evidence="1">Belongs to the LysR transcriptional regulatory family.</text>
</comment>
<dbReference type="PROSITE" id="PS50931">
    <property type="entry name" value="HTH_LYSR"/>
    <property type="match status" value="1"/>
</dbReference>
<keyword evidence="2" id="KW-0805">Transcription regulation</keyword>
<dbReference type="EMBL" id="JFHR01000050">
    <property type="protein sequence ID" value="KEQ52164.1"/>
    <property type="molecule type" value="Genomic_DNA"/>
</dbReference>
<comment type="caution">
    <text evidence="6">The sequence shown here is derived from an EMBL/GenBank/DDBJ whole genome shotgun (WGS) entry which is preliminary data.</text>
</comment>
<accession>A0A081RAE1</accession>
<dbReference type="GO" id="GO:0003700">
    <property type="term" value="F:DNA-binding transcription factor activity"/>
    <property type="evidence" value="ECO:0007669"/>
    <property type="project" value="InterPro"/>
</dbReference>
<dbReference type="GO" id="GO:0003677">
    <property type="term" value="F:DNA binding"/>
    <property type="evidence" value="ECO:0007669"/>
    <property type="project" value="UniProtKB-KW"/>
</dbReference>
<gene>
    <name evidence="6" type="ORF">BV95_03582</name>
</gene>
<dbReference type="Gene3D" id="1.10.10.10">
    <property type="entry name" value="Winged helix-like DNA-binding domain superfamily/Winged helix DNA-binding domain"/>
    <property type="match status" value="1"/>
</dbReference>
<evidence type="ECO:0000256" key="4">
    <source>
        <dbReference type="ARBA" id="ARBA00023163"/>
    </source>
</evidence>
<dbReference type="InterPro" id="IPR036388">
    <property type="entry name" value="WH-like_DNA-bd_sf"/>
</dbReference>
<sequence length="322" mass="35387">MKTINEFDLNLLRILTALDHTRHVGRASELLEMSQSGFSTALARLRRSLGDELFIRSGAGMRPTPRALTLIGTARALLDQVERDVLGSTLFDPLNAELTFRLSMPGVAEAAIIPKLIQHLSTYAPHAGVRISSPESGNLHESLASGEVELAIGYFPGLEKGAFFRQRLLEHGYACIVRKGHPLVGDGMTRAVFQSLGHAVVLTSVGYTAILDKAVEQAGIRRRVILSTTNYLNLAATIEHSDLVATVPISVAMDCAKSGGFEMLPLPFPSPSISIFQYWHRRTNKEASSQWLRAQLKSLFNPQTDPYAEQQRALYGTTRAHR</sequence>
<dbReference type="Gene3D" id="3.40.190.10">
    <property type="entry name" value="Periplasmic binding protein-like II"/>
    <property type="match status" value="2"/>
</dbReference>
<dbReference type="CDD" id="cd08459">
    <property type="entry name" value="PBP2_DntR_NahR_LinR_like"/>
    <property type="match status" value="1"/>
</dbReference>
<dbReference type="SUPFAM" id="SSF46785">
    <property type="entry name" value="Winged helix' DNA-binding domain"/>
    <property type="match status" value="1"/>
</dbReference>
<dbReference type="InterPro" id="IPR050389">
    <property type="entry name" value="LysR-type_TF"/>
</dbReference>
<dbReference type="Pfam" id="PF00126">
    <property type="entry name" value="HTH_1"/>
    <property type="match status" value="1"/>
</dbReference>
<proteinExistence type="inferred from homology"/>
<evidence type="ECO:0000313" key="6">
    <source>
        <dbReference type="EMBL" id="KEQ52164.1"/>
    </source>
</evidence>
<evidence type="ECO:0000259" key="5">
    <source>
        <dbReference type="PROSITE" id="PS50931"/>
    </source>
</evidence>
<keyword evidence="3" id="KW-0238">DNA-binding</keyword>
<evidence type="ECO:0000256" key="2">
    <source>
        <dbReference type="ARBA" id="ARBA00023015"/>
    </source>
</evidence>
<dbReference type="eggNOG" id="COG0583">
    <property type="taxonomic scope" value="Bacteria"/>
</dbReference>
<reference evidence="6 7" key="1">
    <citation type="submission" date="2014-02" db="EMBL/GenBank/DDBJ databases">
        <title>Whole genome sequence of Sphingobium chlorophenolicum NBRC 16172.</title>
        <authorList>
            <person name="Gan H.M."/>
            <person name="Gan H.Y."/>
            <person name="Chew T.H."/>
            <person name="Savka M.A."/>
        </authorList>
    </citation>
    <scope>NUCLEOTIDE SEQUENCE [LARGE SCALE GENOMIC DNA]</scope>
    <source>
        <strain evidence="6 7">NBRC 16172</strain>
    </source>
</reference>
<dbReference type="AlphaFoldDB" id="A0A081RAE1"/>
<evidence type="ECO:0000256" key="1">
    <source>
        <dbReference type="ARBA" id="ARBA00009437"/>
    </source>
</evidence>
<dbReference type="PATRIC" id="fig|46429.4.peg.3571"/>
<evidence type="ECO:0000256" key="3">
    <source>
        <dbReference type="ARBA" id="ARBA00023125"/>
    </source>
</evidence>
<keyword evidence="4" id="KW-0804">Transcription</keyword>
<dbReference type="InterPro" id="IPR036390">
    <property type="entry name" value="WH_DNA-bd_sf"/>
</dbReference>
<organism evidence="6 7">
    <name type="scientific">Sphingobium chlorophenolicum</name>
    <dbReference type="NCBI Taxonomy" id="46429"/>
    <lineage>
        <taxon>Bacteria</taxon>
        <taxon>Pseudomonadati</taxon>
        <taxon>Pseudomonadota</taxon>
        <taxon>Alphaproteobacteria</taxon>
        <taxon>Sphingomonadales</taxon>
        <taxon>Sphingomonadaceae</taxon>
        <taxon>Sphingobium</taxon>
    </lineage>
</organism>
<dbReference type="RefSeq" id="WP_037455042.1">
    <property type="nucleotide sequence ID" value="NZ_JFHR01000050.1"/>
</dbReference>
<dbReference type="Pfam" id="PF03466">
    <property type="entry name" value="LysR_substrate"/>
    <property type="match status" value="1"/>
</dbReference>
<dbReference type="Proteomes" id="UP000028411">
    <property type="component" value="Unassembled WGS sequence"/>
</dbReference>
<dbReference type="InterPro" id="IPR005119">
    <property type="entry name" value="LysR_subst-bd"/>
</dbReference>
<dbReference type="InterPro" id="IPR000847">
    <property type="entry name" value="LysR_HTH_N"/>
</dbReference>
<dbReference type="PANTHER" id="PTHR30118">
    <property type="entry name" value="HTH-TYPE TRANSCRIPTIONAL REGULATOR LEUO-RELATED"/>
    <property type="match status" value="1"/>
</dbReference>
<name>A0A081RAE1_SPHCR</name>
<feature type="domain" description="HTH lysR-type" evidence="5">
    <location>
        <begin position="7"/>
        <end position="64"/>
    </location>
</feature>
<dbReference type="OrthoDB" id="8339333at2"/>
<dbReference type="SUPFAM" id="SSF53850">
    <property type="entry name" value="Periplasmic binding protein-like II"/>
    <property type="match status" value="1"/>
</dbReference>
<dbReference type="PANTHER" id="PTHR30118:SF15">
    <property type="entry name" value="TRANSCRIPTIONAL REGULATORY PROTEIN"/>
    <property type="match status" value="1"/>
</dbReference>
<protein>
    <submittedName>
        <fullName evidence="6">Transcriptional regulator, LysR family</fullName>
    </submittedName>
</protein>